<feature type="transmembrane region" description="Helical" evidence="6">
    <location>
        <begin position="55"/>
        <end position="79"/>
    </location>
</feature>
<feature type="transmembrane region" description="Helical" evidence="6">
    <location>
        <begin position="187"/>
        <end position="207"/>
    </location>
</feature>
<evidence type="ECO:0000256" key="4">
    <source>
        <dbReference type="ARBA" id="ARBA00023136"/>
    </source>
</evidence>
<dbReference type="Gene3D" id="1.20.58.340">
    <property type="entry name" value="Magnesium transport protein CorA, transmembrane region"/>
    <property type="match status" value="1"/>
</dbReference>
<sequence>MRKLREALTMRRERIRQDLEFHWNENIRYFTYVTVIFLPLGFASSFYSMSGAPDHSLMISLVEFAIAAFAVTVILLLSAKSIFSAATKFSAASRTRTRKATASAMTKSLLASETQEADEHNYGRGKKNQNDGSGQKAHSEEELSGKFSSLISFWLAHIFLELPTVRVSRALSAMEKGTVSGRAAGDIVFGVVFMPIFGVLCLLRILVLNIVDLVTKVLDCVKKKSLSTHDTPTEALVEEDRKVEEDQKSIIRRFHKMVNLPEAFRPLKSSGKAEKKGE</sequence>
<keyword evidence="8" id="KW-1185">Reference proteome</keyword>
<evidence type="ECO:0000256" key="3">
    <source>
        <dbReference type="ARBA" id="ARBA00022989"/>
    </source>
</evidence>
<evidence type="ECO:0000313" key="8">
    <source>
        <dbReference type="Proteomes" id="UP000078559"/>
    </source>
</evidence>
<keyword evidence="4 6" id="KW-0472">Membrane</keyword>
<feature type="transmembrane region" description="Helical" evidence="6">
    <location>
        <begin position="29"/>
        <end position="49"/>
    </location>
</feature>
<keyword evidence="2 6" id="KW-0812">Transmembrane</keyword>
<proteinExistence type="predicted"/>
<evidence type="ECO:0000256" key="6">
    <source>
        <dbReference type="SAM" id="Phobius"/>
    </source>
</evidence>
<dbReference type="SUPFAM" id="SSF144083">
    <property type="entry name" value="Magnesium transport protein CorA, transmembrane region"/>
    <property type="match status" value="1"/>
</dbReference>
<dbReference type="OrthoDB" id="5361176at2759"/>
<feature type="region of interest" description="Disordered" evidence="5">
    <location>
        <begin position="111"/>
        <end position="138"/>
    </location>
</feature>
<dbReference type="AlphaFoldDB" id="A0A194W7X1"/>
<protein>
    <submittedName>
        <fullName evidence="7">Uncharacterized protein</fullName>
    </submittedName>
</protein>
<evidence type="ECO:0000256" key="1">
    <source>
        <dbReference type="ARBA" id="ARBA00004141"/>
    </source>
</evidence>
<evidence type="ECO:0000313" key="7">
    <source>
        <dbReference type="EMBL" id="KUI72183.1"/>
    </source>
</evidence>
<dbReference type="Proteomes" id="UP000078559">
    <property type="component" value="Chromosome 8"/>
</dbReference>
<organism evidence="7 8">
    <name type="scientific">Cytospora mali</name>
    <name type="common">Apple Valsa canker fungus</name>
    <name type="synonym">Valsa mali</name>
    <dbReference type="NCBI Taxonomy" id="578113"/>
    <lineage>
        <taxon>Eukaryota</taxon>
        <taxon>Fungi</taxon>
        <taxon>Dikarya</taxon>
        <taxon>Ascomycota</taxon>
        <taxon>Pezizomycotina</taxon>
        <taxon>Sordariomycetes</taxon>
        <taxon>Sordariomycetidae</taxon>
        <taxon>Diaporthales</taxon>
        <taxon>Cytosporaceae</taxon>
        <taxon>Cytospora</taxon>
    </lineage>
</organism>
<evidence type="ECO:0000256" key="5">
    <source>
        <dbReference type="SAM" id="MobiDB-lite"/>
    </source>
</evidence>
<keyword evidence="3 6" id="KW-1133">Transmembrane helix</keyword>
<evidence type="ECO:0000256" key="2">
    <source>
        <dbReference type="ARBA" id="ARBA00022692"/>
    </source>
</evidence>
<gene>
    <name evidence="7" type="ORF">VM1G_08060</name>
</gene>
<accession>A0A194W7X1</accession>
<dbReference type="EMBL" id="CM003105">
    <property type="protein sequence ID" value="KUI72183.1"/>
    <property type="molecule type" value="Genomic_DNA"/>
</dbReference>
<dbReference type="InterPro" id="IPR045863">
    <property type="entry name" value="CorA_TM1_TM2"/>
</dbReference>
<name>A0A194W7X1_CYTMA</name>
<reference evidence="7" key="1">
    <citation type="submission" date="2014-12" db="EMBL/GenBank/DDBJ databases">
        <title>Genome Sequence of Valsa Canker Pathogens Uncovers a Specific Adaption of Colonization on Woody Bark.</title>
        <authorList>
            <person name="Yin Z."/>
            <person name="Liu H."/>
            <person name="Gao X."/>
            <person name="Li Z."/>
            <person name="Song N."/>
            <person name="Ke X."/>
            <person name="Dai Q."/>
            <person name="Wu Y."/>
            <person name="Sun Y."/>
            <person name="Xu J.-R."/>
            <person name="Kang Z.K."/>
            <person name="Wang L."/>
            <person name="Huang L."/>
        </authorList>
    </citation>
    <scope>NUCLEOTIDE SEQUENCE [LARGE SCALE GENOMIC DNA]</scope>
    <source>
        <strain evidence="7">03-8</strain>
    </source>
</reference>
<dbReference type="GO" id="GO:0016020">
    <property type="term" value="C:membrane"/>
    <property type="evidence" value="ECO:0007669"/>
    <property type="project" value="UniProtKB-SubCell"/>
</dbReference>
<comment type="subcellular location">
    <subcellularLocation>
        <location evidence="1">Membrane</location>
        <topology evidence="1">Multi-pass membrane protein</topology>
    </subcellularLocation>
</comment>